<dbReference type="AlphaFoldDB" id="A0AAV2MKP6"/>
<name>A0AAV2MKP6_KNICA</name>
<reference evidence="1 2" key="1">
    <citation type="submission" date="2024-04" db="EMBL/GenBank/DDBJ databases">
        <authorList>
            <person name="Waldvogel A.-M."/>
            <person name="Schoenle A."/>
        </authorList>
    </citation>
    <scope>NUCLEOTIDE SEQUENCE [LARGE SCALE GENOMIC DNA]</scope>
</reference>
<sequence>MPLAWTLRDGVLFECSARTCCLSSQQDSEGWDDLKGGSLTSRRKIPCAATTQRHVCVLEMKRRVPKDKVKMWILPLALTMS</sequence>
<evidence type="ECO:0000313" key="1">
    <source>
        <dbReference type="EMBL" id="CAL1613968.1"/>
    </source>
</evidence>
<proteinExistence type="predicted"/>
<evidence type="ECO:0000313" key="2">
    <source>
        <dbReference type="Proteomes" id="UP001497482"/>
    </source>
</evidence>
<gene>
    <name evidence="1" type="ORF">KC01_LOCUS40081</name>
</gene>
<accession>A0AAV2MKP6</accession>
<dbReference type="EMBL" id="OZ035830">
    <property type="protein sequence ID" value="CAL1613968.1"/>
    <property type="molecule type" value="Genomic_DNA"/>
</dbReference>
<protein>
    <submittedName>
        <fullName evidence="1">Uncharacterized protein</fullName>
    </submittedName>
</protein>
<dbReference type="Proteomes" id="UP001497482">
    <property type="component" value="Chromosome 8"/>
</dbReference>
<keyword evidence="2" id="KW-1185">Reference proteome</keyword>
<organism evidence="1 2">
    <name type="scientific">Knipowitschia caucasica</name>
    <name type="common">Caucasian dwarf goby</name>
    <name type="synonym">Pomatoschistus caucasicus</name>
    <dbReference type="NCBI Taxonomy" id="637954"/>
    <lineage>
        <taxon>Eukaryota</taxon>
        <taxon>Metazoa</taxon>
        <taxon>Chordata</taxon>
        <taxon>Craniata</taxon>
        <taxon>Vertebrata</taxon>
        <taxon>Euteleostomi</taxon>
        <taxon>Actinopterygii</taxon>
        <taxon>Neopterygii</taxon>
        <taxon>Teleostei</taxon>
        <taxon>Neoteleostei</taxon>
        <taxon>Acanthomorphata</taxon>
        <taxon>Gobiaria</taxon>
        <taxon>Gobiiformes</taxon>
        <taxon>Gobioidei</taxon>
        <taxon>Gobiidae</taxon>
        <taxon>Gobiinae</taxon>
        <taxon>Knipowitschia</taxon>
    </lineage>
</organism>